<dbReference type="OrthoDB" id="2339807at2"/>
<gene>
    <name evidence="1" type="ORF">E5983_08710</name>
</gene>
<evidence type="ECO:0000313" key="1">
    <source>
        <dbReference type="EMBL" id="MVX59704.1"/>
    </source>
</evidence>
<accession>A0A7X3GBE2</accession>
<dbReference type="EMBL" id="WSRS01000117">
    <property type="protein sequence ID" value="MVX59704.1"/>
    <property type="molecule type" value="Genomic_DNA"/>
</dbReference>
<dbReference type="Proteomes" id="UP000461595">
    <property type="component" value="Unassembled WGS sequence"/>
</dbReference>
<proteinExistence type="predicted"/>
<evidence type="ECO:0000313" key="2">
    <source>
        <dbReference type="Proteomes" id="UP000461595"/>
    </source>
</evidence>
<evidence type="ECO:0008006" key="3">
    <source>
        <dbReference type="Google" id="ProtNLM"/>
    </source>
</evidence>
<name>A0A7X3GBE2_9STRE</name>
<dbReference type="RefSeq" id="WP_160333447.1">
    <property type="nucleotide sequence ID" value="NZ_WSRS01000117.1"/>
</dbReference>
<dbReference type="AlphaFoldDB" id="A0A7X3GBE2"/>
<comment type="caution">
    <text evidence="1">The sequence shown here is derived from an EMBL/GenBank/DDBJ whole genome shotgun (WGS) entry which is preliminary data.</text>
</comment>
<sequence length="287" mass="33592">MKVILSLIENLLTEKLGNYFSGFLGRIKLRCFVKRLKDEVETSILKQYGDKPYYSDFSLFLIEEGVLNNVIKNFLNPNVLQSKSINQTVDYYIKLFIEKYPRYILFASELKKIIQKYCEILFIQLNKIGTPESQAICWTIKEIIDGVDVQLQHITKSFDNVAESFDNTNALLNKSINGDFRIDFYINTMLETSGQSLMQSDYFERCLFQDTEYNKERNSLDTLLEYRKVVLKGDAGFGKTFETFKLINQLCKEYSKYKLIPVYIPLMEYGVCQEFCVNSKAEFECVY</sequence>
<organism evidence="1 2">
    <name type="scientific">Streptococcus danieliae</name>
    <dbReference type="NCBI Taxonomy" id="747656"/>
    <lineage>
        <taxon>Bacteria</taxon>
        <taxon>Bacillati</taxon>
        <taxon>Bacillota</taxon>
        <taxon>Bacilli</taxon>
        <taxon>Lactobacillales</taxon>
        <taxon>Streptococcaceae</taxon>
        <taxon>Streptococcus</taxon>
    </lineage>
</organism>
<reference evidence="1 2" key="1">
    <citation type="submission" date="2019-12" db="EMBL/GenBank/DDBJ databases">
        <title>Microbes associate with the intestines of laboratory mice.</title>
        <authorList>
            <person name="Navarre W."/>
            <person name="Wong E."/>
        </authorList>
    </citation>
    <scope>NUCLEOTIDE SEQUENCE [LARGE SCALE GENOMIC DNA]</scope>
    <source>
        <strain evidence="1 2">NM51_B2-22</strain>
    </source>
</reference>
<protein>
    <recommendedName>
        <fullName evidence="3">NACHT domain-containing protein</fullName>
    </recommendedName>
</protein>